<sequence length="134" mass="14444">MITSATEIVSGIDESFPVLIALDVNRNILAYMESWQRSSSGNIRVIALDNSTVPAYIHRSSGVTEETVTSLAIDWVTGKLYVGVETASIHNAGRIEVCPLDGQTTCAIVLHSSFENQDSRVDALHSLVLDPVDG</sequence>
<dbReference type="Gene3D" id="2.120.10.30">
    <property type="entry name" value="TolB, C-terminal domain"/>
    <property type="match status" value="1"/>
</dbReference>
<organism evidence="1 2">
    <name type="scientific">Wuchereria bancrofti</name>
    <dbReference type="NCBI Taxonomy" id="6293"/>
    <lineage>
        <taxon>Eukaryota</taxon>
        <taxon>Metazoa</taxon>
        <taxon>Ecdysozoa</taxon>
        <taxon>Nematoda</taxon>
        <taxon>Chromadorea</taxon>
        <taxon>Rhabditida</taxon>
        <taxon>Spirurina</taxon>
        <taxon>Spiruromorpha</taxon>
        <taxon>Filarioidea</taxon>
        <taxon>Onchocercidae</taxon>
        <taxon>Wuchereria</taxon>
    </lineage>
</organism>
<dbReference type="InParanoid" id="A0A3P7E037"/>
<dbReference type="OrthoDB" id="10369060at2759"/>
<gene>
    <name evidence="1" type="ORF">WBA_LOCUS9127</name>
</gene>
<reference evidence="1 2" key="1">
    <citation type="submission" date="2018-11" db="EMBL/GenBank/DDBJ databases">
        <authorList>
            <consortium name="Pathogen Informatics"/>
        </authorList>
    </citation>
    <scope>NUCLEOTIDE SEQUENCE [LARGE SCALE GENOMIC DNA]</scope>
</reference>
<proteinExistence type="predicted"/>
<protein>
    <submittedName>
        <fullName evidence="1">Uncharacterized protein</fullName>
    </submittedName>
</protein>
<dbReference type="SUPFAM" id="SSF63825">
    <property type="entry name" value="YWTD domain"/>
    <property type="match status" value="1"/>
</dbReference>
<dbReference type="EMBL" id="UYWW01008524">
    <property type="protein sequence ID" value="VDM15840.1"/>
    <property type="molecule type" value="Genomic_DNA"/>
</dbReference>
<dbReference type="Proteomes" id="UP000270924">
    <property type="component" value="Unassembled WGS sequence"/>
</dbReference>
<keyword evidence="2" id="KW-1185">Reference proteome</keyword>
<evidence type="ECO:0000313" key="2">
    <source>
        <dbReference type="Proteomes" id="UP000270924"/>
    </source>
</evidence>
<evidence type="ECO:0000313" key="1">
    <source>
        <dbReference type="EMBL" id="VDM15840.1"/>
    </source>
</evidence>
<name>A0A3P7E037_WUCBA</name>
<dbReference type="AlphaFoldDB" id="A0A3P7E037"/>
<accession>A0A3P7E037</accession>
<dbReference type="InterPro" id="IPR011042">
    <property type="entry name" value="6-blade_b-propeller_TolB-like"/>
</dbReference>